<gene>
    <name evidence="2" type="ORF">BaRGS_00036926</name>
</gene>
<dbReference type="AlphaFoldDB" id="A0ABD0JA90"/>
<name>A0ABD0JA90_9CAEN</name>
<sequence>FYFGGQNSDCRISFGSLTSQRDLSALVTSMAANTEKSSDSDVAMQSKKYSFDDKRKLKELIQKKKEQYDAAVEGAEKVYDRRRNKFVQKIPTEFQHGYISAAVREFSPDLANAKTTDKAFEQARSFANRCFHKNFNKEPTIINGDQMPLHRNESSGQKTLSMKDDTTYVKENYLLSRERVTVFTQVSTATSPNPEFLFKGKGSRIKVNPPENVHTQFALKGSYRLENMLTTIGGGITGDVQVNDTHYHHRLKKEYRERESKLVLEKLSDNPNRVPSPSRDEMMRMLVESWNSLEVDANQALKSLFVNNALDGSEDHLVSEKLFDLVGNTIVDFRDQLLREQPPKNVRDLMKTITPPKGVRRKAVAAGEQPADEGVELMDCEGDEIPEDELVHELVDDGEPEVDDLAAPPAISSPLQSSKPGPSPSSSSCDAGPSTSTSYTTARTSSNKLSGLSASDDIKKDAEFLDKMKDLLDTQPTSQSFIPFYLSFKVNYSKAKKNLQKRLQNETKVLEILQNKEPSESDKNTKLQMTENETMDVDDMASEEKMEMEKTTSATGNTSSECKVDKIRDLSVGQYCMVTNGQASMPACVTSCNPLAVRYFELGPQGLHCAVDYTQEILQEDVAKLLEEPETDFLKPGMFGAIVESTKQVAGYCENEYIFKTPSLASKLGHSLKTCAEMLEAEGIENKDEQLVEDVRGYLKLHQMRWNEEISAHASRSLTHLKKSQGIILFNRRRSGEASKLKLEDLNQQPTHDSDVLESLSDFEKKLCKRLSRIEIFGKRGRLVPILLAGKLKAALDLLVEKREAARISPLNKFVFACPYFQSEGHLRGSDVLRKFVGSAHLVEPQLITSTSLRKQVATQGQ</sequence>
<dbReference type="PANTHER" id="PTHR33480">
    <property type="entry name" value="SET DOMAIN-CONTAINING PROTEIN-RELATED"/>
    <property type="match status" value="1"/>
</dbReference>
<dbReference type="PANTHER" id="PTHR33480:SF1">
    <property type="entry name" value="TYR RECOMBINASE DOMAIN-CONTAINING PROTEIN"/>
    <property type="match status" value="1"/>
</dbReference>
<protein>
    <submittedName>
        <fullName evidence="2">Uncharacterized protein</fullName>
    </submittedName>
</protein>
<feature type="region of interest" description="Disordered" evidence="1">
    <location>
        <begin position="141"/>
        <end position="160"/>
    </location>
</feature>
<evidence type="ECO:0000313" key="2">
    <source>
        <dbReference type="EMBL" id="KAK7467855.1"/>
    </source>
</evidence>
<evidence type="ECO:0000313" key="3">
    <source>
        <dbReference type="Proteomes" id="UP001519460"/>
    </source>
</evidence>
<feature type="compositionally biased region" description="Low complexity" evidence="1">
    <location>
        <begin position="412"/>
        <end position="446"/>
    </location>
</feature>
<reference evidence="2 3" key="1">
    <citation type="journal article" date="2023" name="Sci. Data">
        <title>Genome assembly of the Korean intertidal mud-creeper Batillaria attramentaria.</title>
        <authorList>
            <person name="Patra A.K."/>
            <person name="Ho P.T."/>
            <person name="Jun S."/>
            <person name="Lee S.J."/>
            <person name="Kim Y."/>
            <person name="Won Y.J."/>
        </authorList>
    </citation>
    <scope>NUCLEOTIDE SEQUENCE [LARGE SCALE GENOMIC DNA]</scope>
    <source>
        <strain evidence="2">Wonlab-2016</strain>
    </source>
</reference>
<proteinExistence type="predicted"/>
<feature type="region of interest" description="Disordered" evidence="1">
    <location>
        <begin position="400"/>
        <end position="453"/>
    </location>
</feature>
<feature type="region of interest" description="Disordered" evidence="1">
    <location>
        <begin position="516"/>
        <end position="537"/>
    </location>
</feature>
<organism evidence="2 3">
    <name type="scientific">Batillaria attramentaria</name>
    <dbReference type="NCBI Taxonomy" id="370345"/>
    <lineage>
        <taxon>Eukaryota</taxon>
        <taxon>Metazoa</taxon>
        <taxon>Spiralia</taxon>
        <taxon>Lophotrochozoa</taxon>
        <taxon>Mollusca</taxon>
        <taxon>Gastropoda</taxon>
        <taxon>Caenogastropoda</taxon>
        <taxon>Sorbeoconcha</taxon>
        <taxon>Cerithioidea</taxon>
        <taxon>Batillariidae</taxon>
        <taxon>Batillaria</taxon>
    </lineage>
</organism>
<accession>A0ABD0JA90</accession>
<feature type="non-terminal residue" evidence="2">
    <location>
        <position position="1"/>
    </location>
</feature>
<comment type="caution">
    <text evidence="2">The sequence shown here is derived from an EMBL/GenBank/DDBJ whole genome shotgun (WGS) entry which is preliminary data.</text>
</comment>
<evidence type="ECO:0000256" key="1">
    <source>
        <dbReference type="SAM" id="MobiDB-lite"/>
    </source>
</evidence>
<dbReference type="EMBL" id="JACVVK020000536">
    <property type="protein sequence ID" value="KAK7467855.1"/>
    <property type="molecule type" value="Genomic_DNA"/>
</dbReference>
<keyword evidence="3" id="KW-1185">Reference proteome</keyword>
<dbReference type="Proteomes" id="UP001519460">
    <property type="component" value="Unassembled WGS sequence"/>
</dbReference>